<accession>B8E387</accession>
<dbReference type="PANTHER" id="PTHR36844">
    <property type="entry name" value="PROTEASE PRSW"/>
    <property type="match status" value="1"/>
</dbReference>
<dbReference type="FunCoup" id="B8E387">
    <property type="interactions" value="2"/>
</dbReference>
<dbReference type="PANTHER" id="PTHR36844:SF1">
    <property type="entry name" value="PROTEASE PRSW"/>
    <property type="match status" value="1"/>
</dbReference>
<protein>
    <recommendedName>
        <fullName evidence="3">Protease PrsW</fullName>
    </recommendedName>
</protein>
<dbReference type="InParanoid" id="B8E387"/>
<evidence type="ECO:0000256" key="3">
    <source>
        <dbReference type="ARBA" id="ARBA00018997"/>
    </source>
</evidence>
<gene>
    <name evidence="11" type="ordered locus">Dtur_1689</name>
</gene>
<keyword evidence="5" id="KW-0645">Protease</keyword>
<dbReference type="Proteomes" id="UP000007719">
    <property type="component" value="Chromosome"/>
</dbReference>
<evidence type="ECO:0000313" key="11">
    <source>
        <dbReference type="EMBL" id="ACK42961.1"/>
    </source>
</evidence>
<evidence type="ECO:0000256" key="9">
    <source>
        <dbReference type="ARBA" id="ARBA00023136"/>
    </source>
</evidence>
<organism evidence="11 12">
    <name type="scientific">Dictyoglomus turgidum (strain DSM 6724 / Z-1310)</name>
    <dbReference type="NCBI Taxonomy" id="515635"/>
    <lineage>
        <taxon>Bacteria</taxon>
        <taxon>Pseudomonadati</taxon>
        <taxon>Dictyoglomota</taxon>
        <taxon>Dictyoglomia</taxon>
        <taxon>Dictyoglomales</taxon>
        <taxon>Dictyoglomaceae</taxon>
        <taxon>Dictyoglomus</taxon>
    </lineage>
</organism>
<comment type="subcellular location">
    <subcellularLocation>
        <location evidence="1">Cell membrane</location>
        <topology evidence="1">Multi-pass membrane protein</topology>
    </subcellularLocation>
</comment>
<dbReference type="KEGG" id="dtu:Dtur_1689"/>
<dbReference type="InterPro" id="IPR023596">
    <property type="entry name" value="Peptidase_PrsW_arch/bac"/>
</dbReference>
<keyword evidence="8 10" id="KW-1133">Transmembrane helix</keyword>
<dbReference type="GO" id="GO:0005886">
    <property type="term" value="C:plasma membrane"/>
    <property type="evidence" value="ECO:0007669"/>
    <property type="project" value="UniProtKB-SubCell"/>
</dbReference>
<proteinExistence type="inferred from homology"/>
<dbReference type="STRING" id="515635.Dtur_1689"/>
<dbReference type="GO" id="GO:0006508">
    <property type="term" value="P:proteolysis"/>
    <property type="evidence" value="ECO:0007669"/>
    <property type="project" value="UniProtKB-KW"/>
</dbReference>
<dbReference type="PATRIC" id="fig|515635.4.peg.1740"/>
<keyword evidence="4" id="KW-1003">Cell membrane</keyword>
<feature type="transmembrane region" description="Helical" evidence="10">
    <location>
        <begin position="105"/>
        <end position="125"/>
    </location>
</feature>
<dbReference type="RefSeq" id="WP_012584036.1">
    <property type="nucleotide sequence ID" value="NC_011661.1"/>
</dbReference>
<keyword evidence="12" id="KW-1185">Reference proteome</keyword>
<feature type="transmembrane region" description="Helical" evidence="10">
    <location>
        <begin position="137"/>
        <end position="157"/>
    </location>
</feature>
<evidence type="ECO:0000256" key="7">
    <source>
        <dbReference type="ARBA" id="ARBA00022801"/>
    </source>
</evidence>
<dbReference type="AlphaFoldDB" id="B8E387"/>
<evidence type="ECO:0000313" key="12">
    <source>
        <dbReference type="Proteomes" id="UP000007719"/>
    </source>
</evidence>
<keyword evidence="9 10" id="KW-0472">Membrane</keyword>
<evidence type="ECO:0000256" key="2">
    <source>
        <dbReference type="ARBA" id="ARBA00009165"/>
    </source>
</evidence>
<name>B8E387_DICTD</name>
<comment type="similarity">
    <text evidence="2">Belongs to the protease PrsW family.</text>
</comment>
<sequence length="224" mass="25871">MGLIILALAPGISIAWYVYNKDKWNKEPSKLILWSFILGVIISFPAAIFELIMESIIPFNFNSDFVSLFLYSLLGIAIIEEGTKYYVIYKYIYPKEEFDEPFDGIVYSVMVGMGFATIENFFYVISGGYFVGITRAFLAVPAHFVFSLFMGYSFGLAKFGANPEKHLLQALYYPVFWHALYDFLIITQKWYLSILILPIVYGVGRWIWKKGQKLIIFKSEEEHA</sequence>
<dbReference type="PIRSF" id="PIRSF016933">
    <property type="entry name" value="PrsW"/>
    <property type="match status" value="1"/>
</dbReference>
<dbReference type="eggNOG" id="COG2339">
    <property type="taxonomic scope" value="Bacteria"/>
</dbReference>
<evidence type="ECO:0000256" key="8">
    <source>
        <dbReference type="ARBA" id="ARBA00022989"/>
    </source>
</evidence>
<feature type="transmembrane region" description="Helical" evidence="10">
    <location>
        <begin position="31"/>
        <end position="53"/>
    </location>
</feature>
<dbReference type="OrthoDB" id="9785431at2"/>
<evidence type="ECO:0000256" key="5">
    <source>
        <dbReference type="ARBA" id="ARBA00022670"/>
    </source>
</evidence>
<keyword evidence="7" id="KW-0378">Hydrolase</keyword>
<dbReference type="GO" id="GO:0008233">
    <property type="term" value="F:peptidase activity"/>
    <property type="evidence" value="ECO:0007669"/>
    <property type="project" value="UniProtKB-KW"/>
</dbReference>
<dbReference type="EnsemblBacteria" id="ACK42961">
    <property type="protein sequence ID" value="ACK42961"/>
    <property type="gene ID" value="Dtur_1689"/>
</dbReference>
<feature type="transmembrane region" description="Helical" evidence="10">
    <location>
        <begin position="65"/>
        <end position="85"/>
    </location>
</feature>
<dbReference type="Pfam" id="PF13367">
    <property type="entry name" value="PrsW-protease"/>
    <property type="match status" value="1"/>
</dbReference>
<evidence type="ECO:0000256" key="1">
    <source>
        <dbReference type="ARBA" id="ARBA00004651"/>
    </source>
</evidence>
<keyword evidence="6 10" id="KW-0812">Transmembrane</keyword>
<evidence type="ECO:0000256" key="10">
    <source>
        <dbReference type="SAM" id="Phobius"/>
    </source>
</evidence>
<evidence type="ECO:0000256" key="6">
    <source>
        <dbReference type="ARBA" id="ARBA00022692"/>
    </source>
</evidence>
<evidence type="ECO:0000256" key="4">
    <source>
        <dbReference type="ARBA" id="ARBA00022475"/>
    </source>
</evidence>
<dbReference type="InterPro" id="IPR026898">
    <property type="entry name" value="PrsW"/>
</dbReference>
<dbReference type="HOGENOM" id="CLU_081250_1_0_0"/>
<reference evidence="12" key="1">
    <citation type="journal article" date="2016" name="Front. Microbiol.">
        <title>The complete genome sequence of hyperthermophile Dictyoglomus turgidum DSM 6724 reveals a specialized carbohydrate fermentor.</title>
        <authorList>
            <person name="Brumm P.J."/>
            <person name="Gowda K."/>
            <person name="Robb F.T."/>
            <person name="Mead D.A."/>
        </authorList>
    </citation>
    <scope>NUCLEOTIDE SEQUENCE [LARGE SCALE GENOMIC DNA]</scope>
    <source>
        <strain evidence="12">DSM 6724 / Z-1310</strain>
    </source>
</reference>
<dbReference type="EMBL" id="CP001251">
    <property type="protein sequence ID" value="ACK42961.1"/>
    <property type="molecule type" value="Genomic_DNA"/>
</dbReference>
<feature type="transmembrane region" description="Helical" evidence="10">
    <location>
        <begin position="190"/>
        <end position="208"/>
    </location>
</feature>